<protein>
    <recommendedName>
        <fullName evidence="4">DoxX protein</fullName>
    </recommendedName>
</protein>
<accession>A0A917DBJ5</accession>
<evidence type="ECO:0008006" key="4">
    <source>
        <dbReference type="Google" id="ProtNLM"/>
    </source>
</evidence>
<proteinExistence type="predicted"/>
<keyword evidence="1" id="KW-0472">Membrane</keyword>
<dbReference type="EMBL" id="BMFG01000005">
    <property type="protein sequence ID" value="GGD26050.1"/>
    <property type="molecule type" value="Genomic_DNA"/>
</dbReference>
<reference evidence="2" key="2">
    <citation type="submission" date="2020-09" db="EMBL/GenBank/DDBJ databases">
        <authorList>
            <person name="Sun Q."/>
            <person name="Zhou Y."/>
        </authorList>
    </citation>
    <scope>NUCLEOTIDE SEQUENCE</scope>
    <source>
        <strain evidence="2">CGMCC 1.12506</strain>
    </source>
</reference>
<dbReference type="RefSeq" id="WP_188361966.1">
    <property type="nucleotide sequence ID" value="NZ_BMFG01000005.1"/>
</dbReference>
<comment type="caution">
    <text evidence="2">The sequence shown here is derived from an EMBL/GenBank/DDBJ whole genome shotgun (WGS) entry which is preliminary data.</text>
</comment>
<name>A0A917DBJ5_9FLAO</name>
<keyword evidence="1" id="KW-0812">Transmembrane</keyword>
<gene>
    <name evidence="2" type="ORF">GCM10011343_15250</name>
</gene>
<evidence type="ECO:0000313" key="2">
    <source>
        <dbReference type="EMBL" id="GGD26050.1"/>
    </source>
</evidence>
<organism evidence="2 3">
    <name type="scientific">Flavobacterium orientale</name>
    <dbReference type="NCBI Taxonomy" id="1756020"/>
    <lineage>
        <taxon>Bacteria</taxon>
        <taxon>Pseudomonadati</taxon>
        <taxon>Bacteroidota</taxon>
        <taxon>Flavobacteriia</taxon>
        <taxon>Flavobacteriales</taxon>
        <taxon>Flavobacteriaceae</taxon>
        <taxon>Flavobacterium</taxon>
    </lineage>
</organism>
<reference evidence="2" key="1">
    <citation type="journal article" date="2014" name="Int. J. Syst. Evol. Microbiol.">
        <title>Complete genome sequence of Corynebacterium casei LMG S-19264T (=DSM 44701T), isolated from a smear-ripened cheese.</title>
        <authorList>
            <consortium name="US DOE Joint Genome Institute (JGI-PGF)"/>
            <person name="Walter F."/>
            <person name="Albersmeier A."/>
            <person name="Kalinowski J."/>
            <person name="Ruckert C."/>
        </authorList>
    </citation>
    <scope>NUCLEOTIDE SEQUENCE</scope>
    <source>
        <strain evidence="2">CGMCC 1.12506</strain>
    </source>
</reference>
<evidence type="ECO:0000256" key="1">
    <source>
        <dbReference type="SAM" id="Phobius"/>
    </source>
</evidence>
<feature type="transmembrane region" description="Helical" evidence="1">
    <location>
        <begin position="7"/>
        <end position="25"/>
    </location>
</feature>
<evidence type="ECO:0000313" key="3">
    <source>
        <dbReference type="Proteomes" id="UP000625735"/>
    </source>
</evidence>
<dbReference type="AlphaFoldDB" id="A0A917DBJ5"/>
<feature type="transmembrane region" description="Helical" evidence="1">
    <location>
        <begin position="80"/>
        <end position="100"/>
    </location>
</feature>
<feature type="transmembrane region" description="Helical" evidence="1">
    <location>
        <begin position="106"/>
        <end position="125"/>
    </location>
</feature>
<keyword evidence="1" id="KW-1133">Transmembrane helix</keyword>
<dbReference type="Proteomes" id="UP000625735">
    <property type="component" value="Unassembled WGS sequence"/>
</dbReference>
<feature type="transmembrane region" description="Helical" evidence="1">
    <location>
        <begin position="49"/>
        <end position="73"/>
    </location>
</feature>
<sequence>MKRFFQVTIVVLSIALGLFFIYKGINKHFLSPCKVYGPESTIPLEYQQVISGMCNSGMLVVIGFFQVLSGILLVIPRTRLIGAIVLLPIIFNIFLLHYFLDNRPHELVETGIPLAITILIIVFYYPKWKTIFILK</sequence>
<keyword evidence="3" id="KW-1185">Reference proteome</keyword>